<dbReference type="EMBL" id="CCJV01000139">
    <property type="protein sequence ID" value="CDT64446.1"/>
    <property type="molecule type" value="Genomic_DNA"/>
</dbReference>
<evidence type="ECO:0000313" key="1">
    <source>
        <dbReference type="EMBL" id="CDT00829.1"/>
    </source>
</evidence>
<dbReference type="Proteomes" id="UP000049495">
    <property type="component" value="Unassembled WGS sequence"/>
</dbReference>
<reference evidence="2 3" key="2">
    <citation type="submission" date="2014-06" db="EMBL/GenBank/DDBJ databases">
        <authorList>
            <person name="Le Roux F."/>
        </authorList>
    </citation>
    <scope>NUCLEOTIDE SEQUENCE</scope>
    <source>
        <strain evidence="1 3">J5-4</strain>
        <strain evidence="2">J5-5</strain>
    </source>
</reference>
<proteinExistence type="predicted"/>
<reference evidence="4" key="1">
    <citation type="submission" date="2014-06" db="EMBL/GenBank/DDBJ databases">
        <authorList>
            <person name="Le Roux Frederique"/>
        </authorList>
    </citation>
    <scope>NUCLEOTIDE SEQUENCE [LARGE SCALE GENOMIC DNA]</scope>
    <source>
        <strain evidence="4">J5-5</strain>
    </source>
</reference>
<protein>
    <submittedName>
        <fullName evidence="2">Uncharacterized protein</fullName>
    </submittedName>
</protein>
<keyword evidence="3" id="KW-1185">Reference proteome</keyword>
<sequence>MLHYRATQSACFSATEEHKALTYSGLLVPLNQTQQIPQTKKDWYLYQSSLGGVSVFLPYDR</sequence>
<dbReference type="Proteomes" id="UP000049077">
    <property type="component" value="Unassembled WGS sequence"/>
</dbReference>
<comment type="caution">
    <text evidence="2">The sequence shown here is derived from an EMBL/GenBank/DDBJ whole genome shotgun (WGS) entry which is preliminary data.</text>
</comment>
<accession>A0A822N0L5</accession>
<dbReference type="EMBL" id="CCJX01000032">
    <property type="protein sequence ID" value="CDT00829.1"/>
    <property type="molecule type" value="Genomic_DNA"/>
</dbReference>
<organism evidence="2 4">
    <name type="scientific">Vibrio crassostreae</name>
    <dbReference type="NCBI Taxonomy" id="246167"/>
    <lineage>
        <taxon>Bacteria</taxon>
        <taxon>Pseudomonadati</taxon>
        <taxon>Pseudomonadota</taxon>
        <taxon>Gammaproteobacteria</taxon>
        <taxon>Vibrionales</taxon>
        <taxon>Vibrionaceae</taxon>
        <taxon>Vibrio</taxon>
    </lineage>
</organism>
<name>A0A822N0L5_9VIBR</name>
<evidence type="ECO:0000313" key="3">
    <source>
        <dbReference type="Proteomes" id="UP000049077"/>
    </source>
</evidence>
<dbReference type="AlphaFoldDB" id="A0A822N0L5"/>
<evidence type="ECO:0000313" key="2">
    <source>
        <dbReference type="EMBL" id="CDT64446.1"/>
    </source>
</evidence>
<evidence type="ECO:0000313" key="4">
    <source>
        <dbReference type="Proteomes" id="UP000049495"/>
    </source>
</evidence>
<gene>
    <name evidence="1" type="ORF">VCR4J5_1270199</name>
    <name evidence="2" type="ORF">VCR5J5_750106</name>
</gene>